<organism evidence="1 2">
    <name type="scientific">Glomus cerebriforme</name>
    <dbReference type="NCBI Taxonomy" id="658196"/>
    <lineage>
        <taxon>Eukaryota</taxon>
        <taxon>Fungi</taxon>
        <taxon>Fungi incertae sedis</taxon>
        <taxon>Mucoromycota</taxon>
        <taxon>Glomeromycotina</taxon>
        <taxon>Glomeromycetes</taxon>
        <taxon>Glomerales</taxon>
        <taxon>Glomeraceae</taxon>
        <taxon>Glomus</taxon>
    </lineage>
</organism>
<dbReference type="STRING" id="658196.A0A397TNF1"/>
<dbReference type="Proteomes" id="UP000265703">
    <property type="component" value="Unassembled WGS sequence"/>
</dbReference>
<comment type="caution">
    <text evidence="1">The sequence shown here is derived from an EMBL/GenBank/DDBJ whole genome shotgun (WGS) entry which is preliminary data.</text>
</comment>
<dbReference type="Pfam" id="PF14388">
    <property type="entry name" value="DUF4419"/>
    <property type="match status" value="1"/>
</dbReference>
<dbReference type="OrthoDB" id="9978173at2759"/>
<evidence type="ECO:0000313" key="1">
    <source>
        <dbReference type="EMBL" id="RIA99452.1"/>
    </source>
</evidence>
<protein>
    <submittedName>
        <fullName evidence="1">Uncharacterized protein</fullName>
    </submittedName>
</protein>
<dbReference type="EMBL" id="QKYT01000004">
    <property type="protein sequence ID" value="RIA99452.1"/>
    <property type="molecule type" value="Genomic_DNA"/>
</dbReference>
<sequence length="276" mass="31907">MSTQILTKEINLENGLVEHTSVKDKISKFFPDTNIHVISVDYDETLLKYPTANHGLAAAILQAYNHHQHLRLSPDDIWLTIAQGVSQHINHNAEKFRSRFVNHEGKKEIIVFVDDILYRGDYLLEGDWPEAVNRLVVATDQAVEKIDIKSLLECDFSTTTKNSLTASRIVLLDMVKEYFSYKLGICCGIPKVTLEGTLEDWEKLQEKVIQLRRLDLDMDFWLDRLDPVVWKLVETYKGEVDEEFWAKIISRQIRGSGMDTIEGWMAAFYPYRKNGE</sequence>
<keyword evidence="2" id="KW-1185">Reference proteome</keyword>
<dbReference type="AlphaFoldDB" id="A0A397TNF1"/>
<dbReference type="PANTHER" id="PTHR31252:SF11">
    <property type="entry name" value="DUF4419 DOMAIN-CONTAINING PROTEIN"/>
    <property type="match status" value="1"/>
</dbReference>
<accession>A0A397TNF1</accession>
<dbReference type="InterPro" id="IPR025533">
    <property type="entry name" value="DUF4419"/>
</dbReference>
<feature type="non-terminal residue" evidence="1">
    <location>
        <position position="276"/>
    </location>
</feature>
<reference evidence="1 2" key="1">
    <citation type="submission" date="2018-06" db="EMBL/GenBank/DDBJ databases">
        <title>Comparative genomics reveals the genomic features of Rhizophagus irregularis, R. cerebriforme, R. diaphanum and Gigaspora rosea, and their symbiotic lifestyle signature.</title>
        <authorList>
            <person name="Morin E."/>
            <person name="San Clemente H."/>
            <person name="Chen E.C.H."/>
            <person name="De La Providencia I."/>
            <person name="Hainaut M."/>
            <person name="Kuo A."/>
            <person name="Kohler A."/>
            <person name="Murat C."/>
            <person name="Tang N."/>
            <person name="Roy S."/>
            <person name="Loubradou J."/>
            <person name="Henrissat B."/>
            <person name="Grigoriev I.V."/>
            <person name="Corradi N."/>
            <person name="Roux C."/>
            <person name="Martin F.M."/>
        </authorList>
    </citation>
    <scope>NUCLEOTIDE SEQUENCE [LARGE SCALE GENOMIC DNA]</scope>
    <source>
        <strain evidence="1 2">DAOM 227022</strain>
    </source>
</reference>
<evidence type="ECO:0000313" key="2">
    <source>
        <dbReference type="Proteomes" id="UP000265703"/>
    </source>
</evidence>
<gene>
    <name evidence="1" type="ORF">C1645_705546</name>
</gene>
<proteinExistence type="predicted"/>
<name>A0A397TNF1_9GLOM</name>
<dbReference type="PANTHER" id="PTHR31252">
    <property type="entry name" value="DUF4419 DOMAIN-CONTAINING PROTEIN"/>
    <property type="match status" value="1"/>
</dbReference>